<dbReference type="STRING" id="358681.BBR47_58540"/>
<evidence type="ECO:0000259" key="1">
    <source>
        <dbReference type="Pfam" id="PF25250"/>
    </source>
</evidence>
<reference evidence="2 3" key="1">
    <citation type="submission" date="2005-03" db="EMBL/GenBank/DDBJ databases">
        <title>Brevibacillus brevis strain 47, complete genome.</title>
        <authorList>
            <person name="Hosoyama A."/>
            <person name="Yamada R."/>
            <person name="Hongo Y."/>
            <person name="Terui Y."/>
            <person name="Ankai A."/>
            <person name="Masuyama W."/>
            <person name="Sekiguchi M."/>
            <person name="Takeda T."/>
            <person name="Asano K."/>
            <person name="Ohji S."/>
            <person name="Ichikawa N."/>
            <person name="Narita S."/>
            <person name="Aoki N."/>
            <person name="Miura H."/>
            <person name="Matsushita S."/>
            <person name="Sekigawa T."/>
            <person name="Yamagata H."/>
            <person name="Yoshikawa H."/>
            <person name="Udaka S."/>
            <person name="Tanikawa S."/>
            <person name="Fujita N."/>
        </authorList>
    </citation>
    <scope>NUCLEOTIDE SEQUENCE [LARGE SCALE GENOMIC DNA]</scope>
    <source>
        <strain evidence="3">47 / JCM 6285 / NBRC 100599</strain>
    </source>
</reference>
<sequence length="40" mass="4682">MFLEGYMHQNIEYSVADKANGTTIQKEAVMNFYQLRQKIA</sequence>
<evidence type="ECO:0000313" key="3">
    <source>
        <dbReference type="Proteomes" id="UP000001877"/>
    </source>
</evidence>
<accession>C0Z9X7</accession>
<evidence type="ECO:0000313" key="2">
    <source>
        <dbReference type="EMBL" id="BAH46831.1"/>
    </source>
</evidence>
<dbReference type="AlphaFoldDB" id="C0Z9X7"/>
<organism evidence="2 3">
    <name type="scientific">Brevibacillus brevis (strain 47 / JCM 6285 / NBRC 100599)</name>
    <dbReference type="NCBI Taxonomy" id="358681"/>
    <lineage>
        <taxon>Bacteria</taxon>
        <taxon>Bacillati</taxon>
        <taxon>Bacillota</taxon>
        <taxon>Bacilli</taxon>
        <taxon>Bacillales</taxon>
        <taxon>Paenibacillaceae</taxon>
        <taxon>Brevibacillus</taxon>
    </lineage>
</organism>
<proteinExistence type="predicted"/>
<protein>
    <recommendedName>
        <fullName evidence="1">DUF7852 domain-containing protein</fullName>
    </recommendedName>
</protein>
<dbReference type="Proteomes" id="UP000001877">
    <property type="component" value="Chromosome"/>
</dbReference>
<dbReference type="InterPro" id="IPR057174">
    <property type="entry name" value="DUF7852"/>
</dbReference>
<dbReference type="Pfam" id="PF25250">
    <property type="entry name" value="DUF7852"/>
    <property type="match status" value="1"/>
</dbReference>
<name>C0Z9X7_BREBN</name>
<feature type="domain" description="DUF7852" evidence="1">
    <location>
        <begin position="1"/>
        <end position="39"/>
    </location>
</feature>
<keyword evidence="3" id="KW-1185">Reference proteome</keyword>
<gene>
    <name evidence="2" type="ordered locus">BBR47_58540</name>
</gene>
<dbReference type="EMBL" id="AP008955">
    <property type="protein sequence ID" value="BAH46831.1"/>
    <property type="molecule type" value="Genomic_DNA"/>
</dbReference>
<dbReference type="KEGG" id="bbe:BBR47_58540"/>
<dbReference type="HOGENOM" id="CLU_3285954_0_0_9"/>